<dbReference type="KEGG" id="pej:FYC62_05755"/>
<evidence type="ECO:0000313" key="3">
    <source>
        <dbReference type="Proteomes" id="UP000323653"/>
    </source>
</evidence>
<feature type="transmembrane region" description="Helical" evidence="1">
    <location>
        <begin position="151"/>
        <end position="170"/>
    </location>
</feature>
<evidence type="ECO:0000313" key="2">
    <source>
        <dbReference type="EMBL" id="QEK51232.1"/>
    </source>
</evidence>
<keyword evidence="1" id="KW-0472">Membrane</keyword>
<keyword evidence="3" id="KW-1185">Reference proteome</keyword>
<dbReference type="EMBL" id="CP043329">
    <property type="protein sequence ID" value="QEK51232.1"/>
    <property type="molecule type" value="Genomic_DNA"/>
</dbReference>
<organism evidence="2 3">
    <name type="scientific">Pedobacter aquae</name>
    <dbReference type="NCBI Taxonomy" id="2605747"/>
    <lineage>
        <taxon>Bacteria</taxon>
        <taxon>Pseudomonadati</taxon>
        <taxon>Bacteroidota</taxon>
        <taxon>Sphingobacteriia</taxon>
        <taxon>Sphingobacteriales</taxon>
        <taxon>Sphingobacteriaceae</taxon>
        <taxon>Pedobacter</taxon>
    </lineage>
</organism>
<dbReference type="Proteomes" id="UP000323653">
    <property type="component" value="Chromosome"/>
</dbReference>
<dbReference type="AlphaFoldDB" id="A0A5C0VH41"/>
<sequence length="178" mass="20554">MSDEKNISEQFKAFKDLENKDLSLETKLDELILLLEKNELDTDSIKKMQQKFNRVVDKKIAQKNAISEIKDVSMKNLDNLEKLNQLEILLNNNHIDSKQASKIKIEVGLLRLVKMLIGFLMITLGFAMIILPTPHSFEMFTIFWFNPDDGVTLMDLISLLIIATGVYIVIKSFFKFNK</sequence>
<reference evidence="2 3" key="1">
    <citation type="submission" date="2019-08" db="EMBL/GenBank/DDBJ databases">
        <title>Pedobacter sp. nov., isolated from Han river, South Korea.</title>
        <authorList>
            <person name="Lee D.-H."/>
            <person name="Kim Y.-S."/>
            <person name="Hwang E.-M."/>
            <person name="Le Tran T.C."/>
            <person name="Cha C.-J."/>
        </authorList>
    </citation>
    <scope>NUCLEOTIDE SEQUENCE [LARGE SCALE GENOMIC DNA]</scope>
    <source>
        <strain evidence="2 3">CJ43</strain>
    </source>
</reference>
<name>A0A5C0VH41_9SPHI</name>
<protein>
    <submittedName>
        <fullName evidence="2">Uncharacterized protein</fullName>
    </submittedName>
</protein>
<evidence type="ECO:0000256" key="1">
    <source>
        <dbReference type="SAM" id="Phobius"/>
    </source>
</evidence>
<keyword evidence="1" id="KW-0812">Transmembrane</keyword>
<gene>
    <name evidence="2" type="ORF">FYC62_05755</name>
</gene>
<dbReference type="RefSeq" id="WP_149074266.1">
    <property type="nucleotide sequence ID" value="NZ_CP043329.1"/>
</dbReference>
<proteinExistence type="predicted"/>
<feature type="transmembrane region" description="Helical" evidence="1">
    <location>
        <begin position="112"/>
        <end position="131"/>
    </location>
</feature>
<accession>A0A5C0VH41</accession>
<keyword evidence="1" id="KW-1133">Transmembrane helix</keyword>